<dbReference type="InterPro" id="IPR036702">
    <property type="entry name" value="ComB-like_sf"/>
</dbReference>
<reference evidence="8 9" key="1">
    <citation type="submission" date="2019-04" db="EMBL/GenBank/DDBJ databases">
        <title>Isolation and identification of Cellulomonas shaoxiangyii sp. Nov. isolated from feces of the Tibetan antelopes (Pantholops hodgsonii) in the Qinghai-Tibet plateau of China.</title>
        <authorList>
            <person name="Tian Z."/>
        </authorList>
    </citation>
    <scope>NUCLEOTIDE SEQUENCE [LARGE SCALE GENOMIC DNA]</scope>
    <source>
        <strain evidence="8 9">Z28</strain>
    </source>
</reference>
<dbReference type="PANTHER" id="PTHR37311:SF1">
    <property type="entry name" value="2-PHOSPHOSULFOLACTATE PHOSPHATASE-RELATED"/>
    <property type="match status" value="1"/>
</dbReference>
<dbReference type="InterPro" id="IPR005238">
    <property type="entry name" value="ComB-like"/>
</dbReference>
<evidence type="ECO:0000256" key="5">
    <source>
        <dbReference type="ARBA" id="ARBA00022801"/>
    </source>
</evidence>
<dbReference type="PANTHER" id="PTHR37311">
    <property type="entry name" value="2-PHOSPHOSULFOLACTATE PHOSPHATASE-RELATED"/>
    <property type="match status" value="1"/>
</dbReference>
<dbReference type="Pfam" id="PF04029">
    <property type="entry name" value="2-ph_phosp"/>
    <property type="match status" value="1"/>
</dbReference>
<evidence type="ECO:0000313" key="8">
    <source>
        <dbReference type="EMBL" id="QCB94824.1"/>
    </source>
</evidence>
<dbReference type="RefSeq" id="WP_135972098.1">
    <property type="nucleotide sequence ID" value="NZ_CP039291.1"/>
</dbReference>
<evidence type="ECO:0000256" key="4">
    <source>
        <dbReference type="ARBA" id="ARBA00021948"/>
    </source>
</evidence>
<evidence type="ECO:0000256" key="7">
    <source>
        <dbReference type="ARBA" id="ARBA00033711"/>
    </source>
</evidence>
<keyword evidence="5" id="KW-0378">Hydrolase</keyword>
<dbReference type="KEGG" id="celz:E5225_15890"/>
<evidence type="ECO:0000256" key="1">
    <source>
        <dbReference type="ARBA" id="ARBA00001946"/>
    </source>
</evidence>
<name>A0A4P7SPC1_9CELL</name>
<proteinExistence type="inferred from homology"/>
<dbReference type="GO" id="GO:0000287">
    <property type="term" value="F:magnesium ion binding"/>
    <property type="evidence" value="ECO:0007669"/>
    <property type="project" value="InterPro"/>
</dbReference>
<dbReference type="AlphaFoldDB" id="A0A4P7SPC1"/>
<dbReference type="EC" id="3.1.3.71" evidence="3"/>
<evidence type="ECO:0000256" key="2">
    <source>
        <dbReference type="ARBA" id="ARBA00009997"/>
    </source>
</evidence>
<dbReference type="GO" id="GO:0050545">
    <property type="term" value="F:sulfopyruvate decarboxylase activity"/>
    <property type="evidence" value="ECO:0007669"/>
    <property type="project" value="TreeGrafter"/>
</dbReference>
<protein>
    <recommendedName>
        <fullName evidence="4">Probable 2-phosphosulfolactate phosphatase</fullName>
        <ecNumber evidence="3">3.1.3.71</ecNumber>
    </recommendedName>
</protein>
<accession>A0A4P7SPC1</accession>
<comment type="cofactor">
    <cofactor evidence="1">
        <name>Mg(2+)</name>
        <dbReference type="ChEBI" id="CHEBI:18420"/>
    </cofactor>
</comment>
<dbReference type="GO" id="GO:0050532">
    <property type="term" value="F:2-phosphosulfolactate phosphatase activity"/>
    <property type="evidence" value="ECO:0007669"/>
    <property type="project" value="UniProtKB-EC"/>
</dbReference>
<dbReference type="Proteomes" id="UP000296469">
    <property type="component" value="Chromosome"/>
</dbReference>
<comment type="similarity">
    <text evidence="2">Belongs to the ComB family.</text>
</comment>
<gene>
    <name evidence="8" type="ORF">E5225_15890</name>
</gene>
<dbReference type="Gene3D" id="3.90.1560.10">
    <property type="entry name" value="ComB-like"/>
    <property type="match status" value="1"/>
</dbReference>
<keyword evidence="9" id="KW-1185">Reference proteome</keyword>
<dbReference type="OrthoDB" id="8588453at2"/>
<dbReference type="SUPFAM" id="SSF142823">
    <property type="entry name" value="ComB-like"/>
    <property type="match status" value="1"/>
</dbReference>
<sequence>MPSPRRPLPDQRPARVRLEWGAGGASALAGVGTLAVVVDVLSFSTAVTVACAGGTVVHPYPLRDPAGAAALAARLGATLAARRGDGRVSLSPASLRGLGPGRLVLPSPNGATVSLAAAAAGAGVVLGCLRNAAAVGRAAAEHLAADASHDVLVVPAGERWPDGSLRPALEDLLGAGAVVTALVGAAGESTTSPEAAAAATLWRSAPDPVDAVRRSTSGRELVDAGWGDDVRTATALDADACVPRLADDGAGPAFRP</sequence>
<keyword evidence="6" id="KW-0460">Magnesium</keyword>
<dbReference type="EMBL" id="CP039291">
    <property type="protein sequence ID" value="QCB94824.1"/>
    <property type="molecule type" value="Genomic_DNA"/>
</dbReference>
<comment type="catalytic activity">
    <reaction evidence="7">
        <text>(2R)-O-phospho-3-sulfolactate + H2O = (2R)-3-sulfolactate + phosphate</text>
        <dbReference type="Rhea" id="RHEA:23416"/>
        <dbReference type="ChEBI" id="CHEBI:15377"/>
        <dbReference type="ChEBI" id="CHEBI:15597"/>
        <dbReference type="ChEBI" id="CHEBI:43474"/>
        <dbReference type="ChEBI" id="CHEBI:58738"/>
        <dbReference type="EC" id="3.1.3.71"/>
    </reaction>
</comment>
<evidence type="ECO:0000313" key="9">
    <source>
        <dbReference type="Proteomes" id="UP000296469"/>
    </source>
</evidence>
<evidence type="ECO:0000256" key="3">
    <source>
        <dbReference type="ARBA" id="ARBA00012953"/>
    </source>
</evidence>
<evidence type="ECO:0000256" key="6">
    <source>
        <dbReference type="ARBA" id="ARBA00022842"/>
    </source>
</evidence>
<organism evidence="8 9">
    <name type="scientific">Cellulomonas shaoxiangyii</name>
    <dbReference type="NCBI Taxonomy" id="2566013"/>
    <lineage>
        <taxon>Bacteria</taxon>
        <taxon>Bacillati</taxon>
        <taxon>Actinomycetota</taxon>
        <taxon>Actinomycetes</taxon>
        <taxon>Micrococcales</taxon>
        <taxon>Cellulomonadaceae</taxon>
        <taxon>Cellulomonas</taxon>
    </lineage>
</organism>